<keyword evidence="7" id="KW-0030">Aminoacyl-tRNA synthetase</keyword>
<evidence type="ECO:0000256" key="1">
    <source>
        <dbReference type="ARBA" id="ARBA00012831"/>
    </source>
</evidence>
<evidence type="ECO:0000313" key="11">
    <source>
        <dbReference type="EMBL" id="OGF31625.1"/>
    </source>
</evidence>
<evidence type="ECO:0000256" key="4">
    <source>
        <dbReference type="ARBA" id="ARBA00022741"/>
    </source>
</evidence>
<dbReference type="InterPro" id="IPR045864">
    <property type="entry name" value="aa-tRNA-synth_II/BPL/LPL"/>
</dbReference>
<organism evidence="11 12">
    <name type="scientific">Candidatus Falkowbacteria bacterium RIFOXYC2_FULL_36_12</name>
    <dbReference type="NCBI Taxonomy" id="1798002"/>
    <lineage>
        <taxon>Bacteria</taxon>
        <taxon>Candidatus Falkowiibacteriota</taxon>
    </lineage>
</organism>
<evidence type="ECO:0000256" key="3">
    <source>
        <dbReference type="ARBA" id="ARBA00022598"/>
    </source>
</evidence>
<dbReference type="CDD" id="cd00861">
    <property type="entry name" value="ProRS_anticodon_short"/>
    <property type="match status" value="1"/>
</dbReference>
<feature type="domain" description="Aminoacyl-transfer RNA synthetases class-II family profile" evidence="10">
    <location>
        <begin position="38"/>
        <end position="313"/>
    </location>
</feature>
<gene>
    <name evidence="11" type="ORF">A2478_04015</name>
</gene>
<dbReference type="InterPro" id="IPR050062">
    <property type="entry name" value="Pro-tRNA_synthetase"/>
</dbReference>
<evidence type="ECO:0000256" key="5">
    <source>
        <dbReference type="ARBA" id="ARBA00022840"/>
    </source>
</evidence>
<keyword evidence="3" id="KW-0436">Ligase</keyword>
<dbReference type="GO" id="GO:0005829">
    <property type="term" value="C:cytosol"/>
    <property type="evidence" value="ECO:0007669"/>
    <property type="project" value="TreeGrafter"/>
</dbReference>
<keyword evidence="5" id="KW-0067">ATP-binding</keyword>
<dbReference type="PANTHER" id="PTHR42753">
    <property type="entry name" value="MITOCHONDRIAL RIBOSOME PROTEIN L39/PROLYL-TRNA LIGASE FAMILY MEMBER"/>
    <property type="match status" value="1"/>
</dbReference>
<accession>A0A1F5SY33</accession>
<evidence type="ECO:0000259" key="10">
    <source>
        <dbReference type="PROSITE" id="PS50862"/>
    </source>
</evidence>
<name>A0A1F5SY33_9BACT</name>
<dbReference type="GO" id="GO:0004827">
    <property type="term" value="F:proline-tRNA ligase activity"/>
    <property type="evidence" value="ECO:0007669"/>
    <property type="project" value="UniProtKB-EC"/>
</dbReference>
<dbReference type="GO" id="GO:0005524">
    <property type="term" value="F:ATP binding"/>
    <property type="evidence" value="ECO:0007669"/>
    <property type="project" value="UniProtKB-KW"/>
</dbReference>
<evidence type="ECO:0000256" key="8">
    <source>
        <dbReference type="ARBA" id="ARBA00029731"/>
    </source>
</evidence>
<dbReference type="InterPro" id="IPR004154">
    <property type="entry name" value="Anticodon-bd"/>
</dbReference>
<comment type="catalytic activity">
    <reaction evidence="9">
        <text>tRNA(Pro) + L-proline + ATP = L-prolyl-tRNA(Pro) + AMP + diphosphate</text>
        <dbReference type="Rhea" id="RHEA:14305"/>
        <dbReference type="Rhea" id="RHEA-COMP:9700"/>
        <dbReference type="Rhea" id="RHEA-COMP:9702"/>
        <dbReference type="ChEBI" id="CHEBI:30616"/>
        <dbReference type="ChEBI" id="CHEBI:33019"/>
        <dbReference type="ChEBI" id="CHEBI:60039"/>
        <dbReference type="ChEBI" id="CHEBI:78442"/>
        <dbReference type="ChEBI" id="CHEBI:78532"/>
        <dbReference type="ChEBI" id="CHEBI:456215"/>
        <dbReference type="EC" id="6.1.1.15"/>
    </reaction>
</comment>
<dbReference type="InterPro" id="IPR002314">
    <property type="entry name" value="aa-tRNA-synt_IIb"/>
</dbReference>
<dbReference type="SUPFAM" id="SSF52954">
    <property type="entry name" value="Class II aaRS ABD-related"/>
    <property type="match status" value="1"/>
</dbReference>
<dbReference type="GO" id="GO:0006433">
    <property type="term" value="P:prolyl-tRNA aminoacylation"/>
    <property type="evidence" value="ECO:0007669"/>
    <property type="project" value="InterPro"/>
</dbReference>
<dbReference type="Pfam" id="PF03129">
    <property type="entry name" value="HGTP_anticodon"/>
    <property type="match status" value="1"/>
</dbReference>
<dbReference type="Proteomes" id="UP000179001">
    <property type="component" value="Unassembled WGS sequence"/>
</dbReference>
<dbReference type="Gene3D" id="3.40.50.800">
    <property type="entry name" value="Anticodon-binding domain"/>
    <property type="match status" value="1"/>
</dbReference>
<reference evidence="11 12" key="1">
    <citation type="journal article" date="2016" name="Nat. Commun.">
        <title>Thousands of microbial genomes shed light on interconnected biogeochemical processes in an aquifer system.</title>
        <authorList>
            <person name="Anantharaman K."/>
            <person name="Brown C.T."/>
            <person name="Hug L.A."/>
            <person name="Sharon I."/>
            <person name="Castelle C.J."/>
            <person name="Probst A.J."/>
            <person name="Thomas B.C."/>
            <person name="Singh A."/>
            <person name="Wilkins M.J."/>
            <person name="Karaoz U."/>
            <person name="Brodie E.L."/>
            <person name="Williams K.H."/>
            <person name="Hubbard S.S."/>
            <person name="Banfield J.F."/>
        </authorList>
    </citation>
    <scope>NUCLEOTIDE SEQUENCE [LARGE SCALE GENOMIC DNA]</scope>
</reference>
<evidence type="ECO:0000256" key="7">
    <source>
        <dbReference type="ARBA" id="ARBA00023146"/>
    </source>
</evidence>
<dbReference type="Gene3D" id="3.30.930.10">
    <property type="entry name" value="Bira Bifunctional Protein, Domain 2"/>
    <property type="match status" value="1"/>
</dbReference>
<dbReference type="EC" id="6.1.1.15" evidence="1"/>
<comment type="caution">
    <text evidence="11">The sequence shown here is derived from an EMBL/GenBank/DDBJ whole genome shotgun (WGS) entry which is preliminary data.</text>
</comment>
<protein>
    <recommendedName>
        <fullName evidence="2">Proline--tRNA ligase</fullName>
        <ecNumber evidence="1">6.1.1.15</ecNumber>
    </recommendedName>
    <alternativeName>
        <fullName evidence="8">Prolyl-tRNA synthetase</fullName>
    </alternativeName>
</protein>
<sequence length="411" mass="46712">MKQSKLFGKTTKEIPKDEVSKNAELLIRSGFVDKLMAGVYTYLPLGLRVLKKIQAIVREEMETLGGQEIYMPALTPKDNWVKTSRWDEIDVLFKLQGTGDKEYALGSTHEEIVTPLVKKFVNSYKDLPVAVYQIQDKFRDEARAKSGLLRGREFSMKDLYSFHRNEEDLADFYEKSKQAYLNVFKRCGLDAHIVEASGGVFSKFSHEFQVFTESGEDKIYVCNSCGRHQNEEIVENQTLKCPYCGNDRIIEKSIEVGNIFELKTKFTTAFDFTYTDEAGKEQPVQMGCYGIGPSRVMGSVVEVHHDDKGMIWPESMAPYQVHLVALGDDEKVLAQAESLYQELIKSGVETLFDDREVQAGQKLNDADLIGLPIRLIISSKTLDKNFVEMKKRNSSEVELIKIAKVSKLFTK</sequence>
<dbReference type="InterPro" id="IPR044140">
    <property type="entry name" value="ProRS_anticodon_short"/>
</dbReference>
<evidence type="ECO:0000256" key="6">
    <source>
        <dbReference type="ARBA" id="ARBA00022917"/>
    </source>
</evidence>
<dbReference type="Pfam" id="PF00587">
    <property type="entry name" value="tRNA-synt_2b"/>
    <property type="match status" value="1"/>
</dbReference>
<dbReference type="AlphaFoldDB" id="A0A1F5SY33"/>
<dbReference type="PROSITE" id="PS50862">
    <property type="entry name" value="AA_TRNA_LIGASE_II"/>
    <property type="match status" value="1"/>
</dbReference>
<dbReference type="STRING" id="1798002.A2478_04015"/>
<evidence type="ECO:0000313" key="12">
    <source>
        <dbReference type="Proteomes" id="UP000179001"/>
    </source>
</evidence>
<evidence type="ECO:0000256" key="2">
    <source>
        <dbReference type="ARBA" id="ARBA00019110"/>
    </source>
</evidence>
<dbReference type="PANTHER" id="PTHR42753:SF2">
    <property type="entry name" value="PROLINE--TRNA LIGASE"/>
    <property type="match status" value="1"/>
</dbReference>
<keyword evidence="4" id="KW-0547">Nucleotide-binding</keyword>
<dbReference type="PRINTS" id="PR01046">
    <property type="entry name" value="TRNASYNTHPRO"/>
</dbReference>
<dbReference type="SUPFAM" id="SSF55681">
    <property type="entry name" value="Class II aaRS and biotin synthetases"/>
    <property type="match status" value="1"/>
</dbReference>
<dbReference type="EMBL" id="MFGJ01000007">
    <property type="protein sequence ID" value="OGF31625.1"/>
    <property type="molecule type" value="Genomic_DNA"/>
</dbReference>
<dbReference type="InterPro" id="IPR006195">
    <property type="entry name" value="aa-tRNA-synth_II"/>
</dbReference>
<keyword evidence="6" id="KW-0648">Protein biosynthesis</keyword>
<dbReference type="InterPro" id="IPR002316">
    <property type="entry name" value="Pro-tRNA-ligase_IIa"/>
</dbReference>
<dbReference type="InterPro" id="IPR033730">
    <property type="entry name" value="ProRS_core_prok"/>
</dbReference>
<dbReference type="InterPro" id="IPR036621">
    <property type="entry name" value="Anticodon-bd_dom_sf"/>
</dbReference>
<proteinExistence type="predicted"/>
<evidence type="ECO:0000256" key="9">
    <source>
        <dbReference type="ARBA" id="ARBA00047671"/>
    </source>
</evidence>
<dbReference type="CDD" id="cd00779">
    <property type="entry name" value="ProRS_core_prok"/>
    <property type="match status" value="1"/>
</dbReference>